<organism evidence="1 2">
    <name type="scientific">Noviherbaspirillum sedimenti</name>
    <dbReference type="NCBI Taxonomy" id="2320865"/>
    <lineage>
        <taxon>Bacteria</taxon>
        <taxon>Pseudomonadati</taxon>
        <taxon>Pseudomonadota</taxon>
        <taxon>Betaproteobacteria</taxon>
        <taxon>Burkholderiales</taxon>
        <taxon>Oxalobacteraceae</taxon>
        <taxon>Noviherbaspirillum</taxon>
    </lineage>
</organism>
<evidence type="ECO:0008006" key="3">
    <source>
        <dbReference type="Google" id="ProtNLM"/>
    </source>
</evidence>
<dbReference type="Proteomes" id="UP000266327">
    <property type="component" value="Unassembled WGS sequence"/>
</dbReference>
<dbReference type="OrthoDB" id="8717831at2"/>
<name>A0A3A3G8Z8_9BURK</name>
<reference evidence="2" key="1">
    <citation type="submission" date="2018-09" db="EMBL/GenBank/DDBJ databases">
        <authorList>
            <person name="Zhu H."/>
        </authorList>
    </citation>
    <scope>NUCLEOTIDE SEQUENCE [LARGE SCALE GENOMIC DNA]</scope>
    <source>
        <strain evidence="2">K1S02-23</strain>
    </source>
</reference>
<dbReference type="EMBL" id="QYUQ01000002">
    <property type="protein sequence ID" value="RJG04451.1"/>
    <property type="molecule type" value="Genomic_DNA"/>
</dbReference>
<evidence type="ECO:0000313" key="1">
    <source>
        <dbReference type="EMBL" id="RJG04451.1"/>
    </source>
</evidence>
<accession>A0A3A3G8Z8</accession>
<keyword evidence="2" id="KW-1185">Reference proteome</keyword>
<gene>
    <name evidence="1" type="ORF">D3878_15160</name>
</gene>
<evidence type="ECO:0000313" key="2">
    <source>
        <dbReference type="Proteomes" id="UP000266327"/>
    </source>
</evidence>
<proteinExistence type="predicted"/>
<protein>
    <recommendedName>
        <fullName evidence="3">DUF4410 domain-containing protein</fullName>
    </recommendedName>
</protein>
<sequence length="183" mass="19259">MAIGTVLLAGCATNVKKPEAAQNPAPAEAFSKFSSFELKPINTGESCDKQHGADVALRTIQEQLNIRLGKVVGGWNSSDAKAAMPRKLVIEPVCSDAKLVGTQARIWGGALAGSSAVVIKVRYVDASTNKTIAEPVFYQRANAMGAAWSFGATDRNMLTRIVDLITDYTSANYQAAVGGPTGL</sequence>
<comment type="caution">
    <text evidence="1">The sequence shown here is derived from an EMBL/GenBank/DDBJ whole genome shotgun (WGS) entry which is preliminary data.</text>
</comment>
<dbReference type="AlphaFoldDB" id="A0A3A3G8Z8"/>